<dbReference type="Pfam" id="PF21692">
    <property type="entry name" value="Talin_R4"/>
    <property type="match status" value="1"/>
</dbReference>
<dbReference type="GO" id="GO:0005178">
    <property type="term" value="F:integrin binding"/>
    <property type="evidence" value="ECO:0007669"/>
    <property type="project" value="TreeGrafter"/>
</dbReference>
<dbReference type="GO" id="GO:0030036">
    <property type="term" value="P:actin cytoskeleton organization"/>
    <property type="evidence" value="ECO:0007669"/>
    <property type="project" value="TreeGrafter"/>
</dbReference>
<name>A0A0R3X7W4_HYDTA</name>
<dbReference type="InterPro" id="IPR035964">
    <property type="entry name" value="I/LWEQ_dom_sf"/>
</dbReference>
<evidence type="ECO:0000313" key="4">
    <source>
        <dbReference type="EMBL" id="VDM34497.1"/>
    </source>
</evidence>
<gene>
    <name evidence="4" type="ORF">TTAC_LOCUS9624</name>
</gene>
<dbReference type="SUPFAM" id="SSF109880">
    <property type="entry name" value="A middle domain of Talin 1"/>
    <property type="match status" value="1"/>
</dbReference>
<evidence type="ECO:0000259" key="1">
    <source>
        <dbReference type="Pfam" id="PF02174"/>
    </source>
</evidence>
<dbReference type="STRING" id="6205.A0A0R3X7W4"/>
<feature type="domain" description="Talin R4" evidence="3">
    <location>
        <begin position="715"/>
        <end position="837"/>
    </location>
</feature>
<dbReference type="InterPro" id="IPR015224">
    <property type="entry name" value="Talin_cent"/>
</dbReference>
<dbReference type="Pfam" id="PF02174">
    <property type="entry name" value="IRS"/>
    <property type="match status" value="1"/>
</dbReference>
<dbReference type="Gene3D" id="1.20.1420.10">
    <property type="entry name" value="Talin, central domain"/>
    <property type="match status" value="1"/>
</dbReference>
<keyword evidence="5" id="KW-1185">Reference proteome</keyword>
<sequence>MMLLTERDGNYVMQTTEGEQISQLISGYIDIILRRKKKSDAFVDDSDDSNVIFEENVGPSRAEIISNVGTVGRRFNVSAGYVATEGYPGQASTFTRGYVGNKSVESVADRRVDSSSSVAMRAQTLGGKRSGFTGNEVQLKELSQPKRAVMHRIDESTKEIQDASDSLQKPYFEDNDTVSRDDSATQRWREENMAQARAGICSYLGAMTIATGNLISLLQPCHSRVGEGSSQEGIEEEEDVIDYTAMDASLATIGLNVQRLMQNVRVLDQLQAVDAGDESQGHIMNAAQEVADAFLKLMQSAMPMKEGKQEPGAVVDRPSLYEAASRVGDTSQQLLQLVSASHLYSHRRRKQRLEPILEDDDENDQDYGDYESDSEIIANAHAMDWQLRDDLLAATKEVASATANLVKHAKSAAVAISQEATELANTENESVEMVIQRDDKVAFLRDAQSRLVQAATHAGKTTSRLVTSAKVAVCTMEQPASQRQLLSCVKQVSEAVDQVSDVARRVAERPYLPVEAMEQRAEQQKALSNLHHASNTVSNSLNSLMNRLAAGSIQMIKRKNRVLPPPLLYAPSHGLVFINLERFKRENFHWQAQQDPVVLSLLGAGEQLTAALGDGEALFQQASRLAQTATALIEAFKNSHEILSAAGIPESEVNLRANLLSHFITNLLDSLKSLESGNKQSLPHQQETIAAANRLIEQTNKLAAPIIRARLTTGLEFATRLTASNASQLVAITEEATRHTRRSQYCLLQELDQLSAEVIPQANLTCDSARAHPHDIGAQHSLLEASKNLMDCLKDFVASVDVFAPTITDSGIQVALTNAARNTEACLVDLRQCCATAVPVLQSPLPTLTDLEETVNASILARRGSQAPAVVKRQAWPSISTRLGRMQEELDSNSDHSLPGQTMDSVCGDLLAAINKFRDASASGSSLPDLLAREAETIANGSTFAGVGSDRLPPITAKLLNSLESVISGIRGLAGFLSSIKDSTLVDPDLEKVLISSWTQLPESQRSKTDRRFVRSPSQELSAQLAAEGLRTTLLNRGLQCIEKAHASLLWAVHEDNTFDVAKQAVAVCASELQSAIDEVRHYVPGAQSASRLGSLVAALPETVHQINGQVTHPSTTAVQETDDPNILIKALKELIEVCLCL</sequence>
<dbReference type="GO" id="GO:0003779">
    <property type="term" value="F:actin binding"/>
    <property type="evidence" value="ECO:0007669"/>
    <property type="project" value="InterPro"/>
</dbReference>
<dbReference type="GO" id="GO:0005737">
    <property type="term" value="C:cytoplasm"/>
    <property type="evidence" value="ECO:0007669"/>
    <property type="project" value="TreeGrafter"/>
</dbReference>
<dbReference type="GO" id="GO:0005886">
    <property type="term" value="C:plasma membrane"/>
    <property type="evidence" value="ECO:0007669"/>
    <property type="project" value="TreeGrafter"/>
</dbReference>
<dbReference type="InterPro" id="IPR049108">
    <property type="entry name" value="Talin_R4"/>
</dbReference>
<reference evidence="6" key="1">
    <citation type="submission" date="2017-02" db="UniProtKB">
        <authorList>
            <consortium name="WormBaseParasite"/>
        </authorList>
    </citation>
    <scope>IDENTIFICATION</scope>
</reference>
<accession>A0A0R3X7W4</accession>
<dbReference type="GO" id="GO:0098609">
    <property type="term" value="P:cell-cell adhesion"/>
    <property type="evidence" value="ECO:0007669"/>
    <property type="project" value="TreeGrafter"/>
</dbReference>
<dbReference type="InterPro" id="IPR011993">
    <property type="entry name" value="PH-like_dom_sf"/>
</dbReference>
<dbReference type="GO" id="GO:0001726">
    <property type="term" value="C:ruffle"/>
    <property type="evidence" value="ECO:0007669"/>
    <property type="project" value="InterPro"/>
</dbReference>
<dbReference type="InterPro" id="IPR002404">
    <property type="entry name" value="IRS_PTB"/>
</dbReference>
<dbReference type="OrthoDB" id="10262320at2759"/>
<dbReference type="Pfam" id="PF09141">
    <property type="entry name" value="Talin_middle"/>
    <property type="match status" value="1"/>
</dbReference>
<organism evidence="6">
    <name type="scientific">Hydatigena taeniaeformis</name>
    <name type="common">Feline tapeworm</name>
    <name type="synonym">Taenia taeniaeformis</name>
    <dbReference type="NCBI Taxonomy" id="6205"/>
    <lineage>
        <taxon>Eukaryota</taxon>
        <taxon>Metazoa</taxon>
        <taxon>Spiralia</taxon>
        <taxon>Lophotrochozoa</taxon>
        <taxon>Platyhelminthes</taxon>
        <taxon>Cestoda</taxon>
        <taxon>Eucestoda</taxon>
        <taxon>Cyclophyllidea</taxon>
        <taxon>Taeniidae</taxon>
        <taxon>Hydatigera</taxon>
    </lineage>
</organism>
<feature type="domain" description="IRS-type PTB" evidence="1">
    <location>
        <begin position="8"/>
        <end position="33"/>
    </location>
</feature>
<protein>
    <submittedName>
        <fullName evidence="6">Talin_middle domain-containing protein</fullName>
    </submittedName>
</protein>
<dbReference type="Gene3D" id="2.30.29.30">
    <property type="entry name" value="Pleckstrin-homology domain (PH domain)/Phosphotyrosine-binding domain (PTB)"/>
    <property type="match status" value="1"/>
</dbReference>
<dbReference type="PANTHER" id="PTHR19981">
    <property type="entry name" value="TALIN"/>
    <property type="match status" value="1"/>
</dbReference>
<evidence type="ECO:0000313" key="6">
    <source>
        <dbReference type="WBParaSite" id="TTAC_0000963901-mRNA-1"/>
    </source>
</evidence>
<dbReference type="SUPFAM" id="SSF109885">
    <property type="entry name" value="I/LWEQ domain"/>
    <property type="match status" value="1"/>
</dbReference>
<feature type="domain" description="Talin central" evidence="2">
    <location>
        <begin position="145"/>
        <end position="335"/>
    </location>
</feature>
<dbReference type="EMBL" id="UYWX01020936">
    <property type="protein sequence ID" value="VDM34497.1"/>
    <property type="molecule type" value="Genomic_DNA"/>
</dbReference>
<dbReference type="AlphaFoldDB" id="A0A0R3X7W4"/>
<dbReference type="InterPro" id="IPR036476">
    <property type="entry name" value="Talin_cent_sf"/>
</dbReference>
<dbReference type="WBParaSite" id="TTAC_0000963901-mRNA-1">
    <property type="protein sequence ID" value="TTAC_0000963901-mRNA-1"/>
    <property type="gene ID" value="TTAC_0000963901"/>
</dbReference>
<dbReference type="GO" id="GO:0005925">
    <property type="term" value="C:focal adhesion"/>
    <property type="evidence" value="ECO:0007669"/>
    <property type="project" value="InterPro"/>
</dbReference>
<dbReference type="PANTHER" id="PTHR19981:SF1">
    <property type="entry name" value="RHEA, ISOFORM B"/>
    <property type="match status" value="1"/>
</dbReference>
<evidence type="ECO:0000259" key="2">
    <source>
        <dbReference type="Pfam" id="PF09141"/>
    </source>
</evidence>
<dbReference type="Proteomes" id="UP000274429">
    <property type="component" value="Unassembled WGS sequence"/>
</dbReference>
<dbReference type="GO" id="GO:0005200">
    <property type="term" value="F:structural constituent of cytoskeleton"/>
    <property type="evidence" value="ECO:0007669"/>
    <property type="project" value="InterPro"/>
</dbReference>
<evidence type="ECO:0000259" key="3">
    <source>
        <dbReference type="Pfam" id="PF21692"/>
    </source>
</evidence>
<reference evidence="4 5" key="2">
    <citation type="submission" date="2018-11" db="EMBL/GenBank/DDBJ databases">
        <authorList>
            <consortium name="Pathogen Informatics"/>
        </authorList>
    </citation>
    <scope>NUCLEOTIDE SEQUENCE [LARGE SCALE GENOMIC DNA]</scope>
</reference>
<evidence type="ECO:0000313" key="5">
    <source>
        <dbReference type="Proteomes" id="UP000274429"/>
    </source>
</evidence>
<proteinExistence type="predicted"/>
<dbReference type="Gene3D" id="1.20.120.230">
    <property type="entry name" value="Alpha-catenin/vinculin-like"/>
    <property type="match status" value="3"/>
</dbReference>